<sequence length="228" mass="26341">MIEKMVENVVELNDAAVHLRNQGDMEALRRLAKKWAVPYEQTEDFIQGRRYRLAEIPIGQKIFRTASEKLREEILVLDDKDFAGIIGWHIIRKCEEDPKLAISVMKRHKSLQRCLDFVMEKAFETATEQAKKKGLGRVRENTALTLTEKTVFPWAEEYYRREDEAETLAKEAEEKKKILSEWEQAERKSASAGKTTVKKKDAGSVEKHKESAPKKKETDGQMSLFDLA</sequence>
<name>A0A9D0ZY70_9FIRM</name>
<evidence type="ECO:0000313" key="3">
    <source>
        <dbReference type="Proteomes" id="UP000886886"/>
    </source>
</evidence>
<feature type="region of interest" description="Disordered" evidence="1">
    <location>
        <begin position="180"/>
        <end position="228"/>
    </location>
</feature>
<dbReference type="AlphaFoldDB" id="A0A9D0ZY70"/>
<feature type="compositionally biased region" description="Basic and acidic residues" evidence="1">
    <location>
        <begin position="180"/>
        <end position="189"/>
    </location>
</feature>
<proteinExistence type="predicted"/>
<gene>
    <name evidence="2" type="ORF">IAB26_14270</name>
</gene>
<dbReference type="EMBL" id="DVFT01000208">
    <property type="protein sequence ID" value="HIQ97711.1"/>
    <property type="molecule type" value="Genomic_DNA"/>
</dbReference>
<dbReference type="Proteomes" id="UP000886886">
    <property type="component" value="Unassembled WGS sequence"/>
</dbReference>
<evidence type="ECO:0000256" key="1">
    <source>
        <dbReference type="SAM" id="MobiDB-lite"/>
    </source>
</evidence>
<organism evidence="2 3">
    <name type="scientific">Candidatus Limivivens merdigallinarum</name>
    <dbReference type="NCBI Taxonomy" id="2840859"/>
    <lineage>
        <taxon>Bacteria</taxon>
        <taxon>Bacillati</taxon>
        <taxon>Bacillota</taxon>
        <taxon>Clostridia</taxon>
        <taxon>Lachnospirales</taxon>
        <taxon>Lachnospiraceae</taxon>
        <taxon>Lachnospiraceae incertae sedis</taxon>
        <taxon>Candidatus Limivivens</taxon>
    </lineage>
</organism>
<reference evidence="2" key="2">
    <citation type="journal article" date="2021" name="PeerJ">
        <title>Extensive microbial diversity within the chicken gut microbiome revealed by metagenomics and culture.</title>
        <authorList>
            <person name="Gilroy R."/>
            <person name="Ravi A."/>
            <person name="Getino M."/>
            <person name="Pursley I."/>
            <person name="Horton D.L."/>
            <person name="Alikhan N.F."/>
            <person name="Baker D."/>
            <person name="Gharbi K."/>
            <person name="Hall N."/>
            <person name="Watson M."/>
            <person name="Adriaenssens E.M."/>
            <person name="Foster-Nyarko E."/>
            <person name="Jarju S."/>
            <person name="Secka A."/>
            <person name="Antonio M."/>
            <person name="Oren A."/>
            <person name="Chaudhuri R.R."/>
            <person name="La Ragione R."/>
            <person name="Hildebrand F."/>
            <person name="Pallen M.J."/>
        </authorList>
    </citation>
    <scope>NUCLEOTIDE SEQUENCE</scope>
    <source>
        <strain evidence="2">ChiSjej3B21-11622</strain>
    </source>
</reference>
<evidence type="ECO:0000313" key="2">
    <source>
        <dbReference type="EMBL" id="HIQ97711.1"/>
    </source>
</evidence>
<protein>
    <submittedName>
        <fullName evidence="2">Uncharacterized protein</fullName>
    </submittedName>
</protein>
<reference evidence="2" key="1">
    <citation type="submission" date="2020-10" db="EMBL/GenBank/DDBJ databases">
        <authorList>
            <person name="Gilroy R."/>
        </authorList>
    </citation>
    <scope>NUCLEOTIDE SEQUENCE</scope>
    <source>
        <strain evidence="2">ChiSjej3B21-11622</strain>
    </source>
</reference>
<accession>A0A9D0ZY70</accession>
<feature type="compositionally biased region" description="Basic and acidic residues" evidence="1">
    <location>
        <begin position="198"/>
        <end position="219"/>
    </location>
</feature>
<comment type="caution">
    <text evidence="2">The sequence shown here is derived from an EMBL/GenBank/DDBJ whole genome shotgun (WGS) entry which is preliminary data.</text>
</comment>